<feature type="region of interest" description="Disordered" evidence="1">
    <location>
        <begin position="316"/>
        <end position="388"/>
    </location>
</feature>
<feature type="compositionally biased region" description="Low complexity" evidence="1">
    <location>
        <begin position="1009"/>
        <end position="1024"/>
    </location>
</feature>
<dbReference type="OrthoDB" id="9789942at2"/>
<proteinExistence type="predicted"/>
<accession>A0A1I3CZJ7</accession>
<feature type="compositionally biased region" description="Low complexity" evidence="1">
    <location>
        <begin position="984"/>
        <end position="1000"/>
    </location>
</feature>
<protein>
    <submittedName>
        <fullName evidence="3">Type VI secretion protein, EvpB/VC_A0108 family/type VI secretion protein, VC_A0107 family</fullName>
    </submittedName>
</protein>
<feature type="compositionally biased region" description="Low complexity" evidence="1">
    <location>
        <begin position="867"/>
        <end position="879"/>
    </location>
</feature>
<evidence type="ECO:0000256" key="1">
    <source>
        <dbReference type="SAM" id="MobiDB-lite"/>
    </source>
</evidence>
<dbReference type="EMBL" id="FOQH01000002">
    <property type="protein sequence ID" value="SFH79798.1"/>
    <property type="molecule type" value="Genomic_DNA"/>
</dbReference>
<feature type="region of interest" description="Disordered" evidence="1">
    <location>
        <begin position="860"/>
        <end position="879"/>
    </location>
</feature>
<dbReference type="Proteomes" id="UP000199377">
    <property type="component" value="Unassembled WGS sequence"/>
</dbReference>
<dbReference type="Pfam" id="PF05591">
    <property type="entry name" value="T6SS_VipA"/>
    <property type="match status" value="1"/>
</dbReference>
<sequence>MSASGQKFVARNRAPRVQIEYDVELYGARKSVQLPFVMGVMADLAGASAAPQPAVADRRFLEIDVDTFDERLKAMKPRAAFSVPNTLTGEGNLPVDLTFERIDDFSPAAVAGRIAPLAKLLEARTQLAHLLTYMDGKAGAEDLIARLIADPAALGALAAAAPQADAGPAPETSPATALDALRAAAPAAPAPDPAAAAFAALRAAPRPAAQTPDAAGAALAALRASGEAARPAAPSDPAAAAFAALRDAPRSAPPEEDAAGAAFEALRAAAPAAPAAPAAAGDPAEGALAALRDAAPAAPAPRTAEEAAAMALAGLRSGGPIPSQESLSGDLADRGGAGDAAESPAPHISPAAAPEPAAAPAAPAAPAPGPAVEDGPPQAPFGRLARPRPEAVERPRFRIALLGDFSARAARGLHETGAALAARKPIRLDIDDLDAAIARLAVTLALPLGADGAGVEAPLASLDDLHPDALFENVELFAELAGLRARVARGEAAALAEVAGWSGEAPAPVFAPRGGQVPAGERLSDFRALIGAPAAPSVAGPAEALIRRIVGPHVQAAPDPRQESLTAAVDAALSDAMRAVLHHPEFQAVEAAWRSLELLARRVGGGRCEIALYDVSAAEWAADLAAQEDLGESGLFAMLAEAPRLDEGQGAFSAVFGLYTLSETPAHAALLARMGRIAAWMDAPFTAAVAPETLDTPLKDRAPDVAKAWDELRALPAAGYVGLATPGFGLRLPYGRRTEPVEPFAFEEFETRDGLQGMLWANPALLSAILMAETAERMGPAKMRLGEIMALDDMPLHHVVDAHGDPEALPCTERLLDGSAAAKAVERGLIPLLSIKGRNVVRQGSFQSLTGHDLAGPWASAPASSVDAEPGGAQAAPAAASAAAVPDEAQGEAALSALDDLLGALDEGAAAPAAEDDGLSELDALMASLSADDPAEAAPGDGEADDALSELDALMASLSADDPAEAAPEGGGVADDGASELDDLLASLEEAAPAGAAAPGEEGDDALSDLDALLASVGEPAPEAGAGGDDDEMDPDLAALLKDL</sequence>
<dbReference type="InterPro" id="IPR008312">
    <property type="entry name" value="T6SS_TssB1"/>
</dbReference>
<dbReference type="InterPro" id="IPR044031">
    <property type="entry name" value="TssC1_N"/>
</dbReference>
<dbReference type="PANTHER" id="PTHR35850:SF1">
    <property type="entry name" value="TYPE VI SECRETION SYSTEM SHEATH PROTEIN TSSB1"/>
    <property type="match status" value="1"/>
</dbReference>
<evidence type="ECO:0000313" key="4">
    <source>
        <dbReference type="Proteomes" id="UP000199377"/>
    </source>
</evidence>
<dbReference type="Pfam" id="PF05943">
    <property type="entry name" value="VipB"/>
    <property type="match status" value="1"/>
</dbReference>
<dbReference type="STRING" id="1114924.SAMN05216258_102295"/>
<keyword evidence="4" id="KW-1185">Reference proteome</keyword>
<dbReference type="NCBIfam" id="TIGR03358">
    <property type="entry name" value="VI_chp_5"/>
    <property type="match status" value="1"/>
</dbReference>
<feature type="compositionally biased region" description="Low complexity" evidence="1">
    <location>
        <begin position="339"/>
        <end position="362"/>
    </location>
</feature>
<evidence type="ECO:0000313" key="3">
    <source>
        <dbReference type="EMBL" id="SFH79798.1"/>
    </source>
</evidence>
<feature type="region of interest" description="Disordered" evidence="1">
    <location>
        <begin position="962"/>
        <end position="1044"/>
    </location>
</feature>
<dbReference type="RefSeq" id="WP_092858234.1">
    <property type="nucleotide sequence ID" value="NZ_FOQH01000002.1"/>
</dbReference>
<gene>
    <name evidence="3" type="ORF">SAMN05216258_102295</name>
</gene>
<reference evidence="3 4" key="1">
    <citation type="submission" date="2016-10" db="EMBL/GenBank/DDBJ databases">
        <authorList>
            <person name="de Groot N.N."/>
        </authorList>
    </citation>
    <scope>NUCLEOTIDE SEQUENCE [LARGE SCALE GENOMIC DNA]</scope>
    <source>
        <strain evidence="3 4">CGMCC 1.11030</strain>
    </source>
</reference>
<name>A0A1I3CZJ7_9RHOB</name>
<feature type="domain" description="TssC1 N-terminal" evidence="2">
    <location>
        <begin position="565"/>
        <end position="848"/>
    </location>
</feature>
<dbReference type="AlphaFoldDB" id="A0A1I3CZJ7"/>
<organism evidence="3 4">
    <name type="scientific">Albimonas pacifica</name>
    <dbReference type="NCBI Taxonomy" id="1114924"/>
    <lineage>
        <taxon>Bacteria</taxon>
        <taxon>Pseudomonadati</taxon>
        <taxon>Pseudomonadota</taxon>
        <taxon>Alphaproteobacteria</taxon>
        <taxon>Rhodobacterales</taxon>
        <taxon>Paracoccaceae</taxon>
        <taxon>Albimonas</taxon>
    </lineage>
</organism>
<evidence type="ECO:0000259" key="2">
    <source>
        <dbReference type="Pfam" id="PF05943"/>
    </source>
</evidence>
<dbReference type="PANTHER" id="PTHR35850">
    <property type="entry name" value="CYTOPLASMIC PROTEIN-RELATED"/>
    <property type="match status" value="1"/>
</dbReference>